<dbReference type="PANTHER" id="PTHR13026">
    <property type="entry name" value="NNP-1 PROTEIN NOVEL NUCLEAR PROTEIN 1 NOP52"/>
    <property type="match status" value="1"/>
</dbReference>
<keyword evidence="3" id="KW-0698">rRNA processing</keyword>
<sequence>MASTEIQFAQRLASNERKIRDKAIKKLKKYLEIRSKSKKRFTEEDFTKIWKGLHYCLWMQDKPLIQEELVEKMTALVHSFANSDQTFLFIKVFFITEIREWPTIDKWRVDKFMMLIRQFFRQSLHYIQNNSWQTSYIENLTHFFQQTFLDPQNTRISHGFRMYFNSIFLDELKKTGLKDLTTEKFCLCLQSYINFITISKQKEVIIDIIKKIFEPLINDSLKIRAQQQQNQLGSEDTTCRLVDDKQVCEWLADQLFTLGRNPACTSWHRNHFYAMVRKIRDSQDRKVSTPKPDYENEEDENASCISETAETFDNVVEELKQQKNMTPRQNAKKKIVKVEDIKLNLVKSAPELLNSTDVDSTQRIEPKVNKNLKRKSSVSKDANIVSASETKCSPSKKKKSTPKIIESPTSTPKQRQTKLKKPKTSSVKKNDRKQNMLSTEYKKVITPMSGMKKKVVFDMKKNTALKFKKGMAVSPHPAYVPTKQPEQGILKSPVSPVPVPRCTNKKPVQLFHPKEISNTNKRNTSPVNVKTRRMTRLGAADFF</sequence>
<feature type="region of interest" description="Disordered" evidence="5">
    <location>
        <begin position="364"/>
        <end position="432"/>
    </location>
</feature>
<keyword evidence="4" id="KW-0539">Nucleus</keyword>
<keyword evidence="7" id="KW-1185">Reference proteome</keyword>
<evidence type="ECO:0000256" key="2">
    <source>
        <dbReference type="ARBA" id="ARBA00006374"/>
    </source>
</evidence>
<evidence type="ECO:0000313" key="7">
    <source>
        <dbReference type="Proteomes" id="UP001347796"/>
    </source>
</evidence>
<proteinExistence type="inferred from homology"/>
<dbReference type="EMBL" id="JAZGQO010000006">
    <property type="protein sequence ID" value="KAK6185167.1"/>
    <property type="molecule type" value="Genomic_DNA"/>
</dbReference>
<reference evidence="6 7" key="1">
    <citation type="submission" date="2024-01" db="EMBL/GenBank/DDBJ databases">
        <title>The genome of the rayed Mediterranean limpet Patella caerulea (Linnaeus, 1758).</title>
        <authorList>
            <person name="Anh-Thu Weber A."/>
            <person name="Halstead-Nussloch G."/>
        </authorList>
    </citation>
    <scope>NUCLEOTIDE SEQUENCE [LARGE SCALE GENOMIC DNA]</scope>
    <source>
        <strain evidence="6">AATW-2023a</strain>
        <tissue evidence="6">Whole specimen</tissue>
    </source>
</reference>
<dbReference type="GO" id="GO:0005634">
    <property type="term" value="C:nucleus"/>
    <property type="evidence" value="ECO:0007669"/>
    <property type="project" value="UniProtKB-SubCell"/>
</dbReference>
<comment type="similarity">
    <text evidence="2">Belongs to the RRP1 family.</text>
</comment>
<dbReference type="Proteomes" id="UP001347796">
    <property type="component" value="Unassembled WGS sequence"/>
</dbReference>
<comment type="caution">
    <text evidence="6">The sequence shown here is derived from an EMBL/GenBank/DDBJ whole genome shotgun (WGS) entry which is preliminary data.</text>
</comment>
<comment type="subcellular location">
    <subcellularLocation>
        <location evidence="1">Nucleus</location>
    </subcellularLocation>
</comment>
<dbReference type="GO" id="GO:0006364">
    <property type="term" value="P:rRNA processing"/>
    <property type="evidence" value="ECO:0007669"/>
    <property type="project" value="UniProtKB-KW"/>
</dbReference>
<dbReference type="AlphaFoldDB" id="A0AAN8JZ07"/>
<evidence type="ECO:0000256" key="4">
    <source>
        <dbReference type="ARBA" id="ARBA00023242"/>
    </source>
</evidence>
<gene>
    <name evidence="6" type="ORF">SNE40_007459</name>
</gene>
<dbReference type="PANTHER" id="PTHR13026:SF0">
    <property type="entry name" value="RIBOSOMAL RNA PROCESSING 1B"/>
    <property type="match status" value="1"/>
</dbReference>
<dbReference type="InterPro" id="IPR010301">
    <property type="entry name" value="RRP1"/>
</dbReference>
<protein>
    <submittedName>
        <fullName evidence="6">Uncharacterized protein</fullName>
    </submittedName>
</protein>
<name>A0AAN8JZ07_PATCE</name>
<organism evidence="6 7">
    <name type="scientific">Patella caerulea</name>
    <name type="common">Rayed Mediterranean limpet</name>
    <dbReference type="NCBI Taxonomy" id="87958"/>
    <lineage>
        <taxon>Eukaryota</taxon>
        <taxon>Metazoa</taxon>
        <taxon>Spiralia</taxon>
        <taxon>Lophotrochozoa</taxon>
        <taxon>Mollusca</taxon>
        <taxon>Gastropoda</taxon>
        <taxon>Patellogastropoda</taxon>
        <taxon>Patelloidea</taxon>
        <taxon>Patellidae</taxon>
        <taxon>Patella</taxon>
    </lineage>
</organism>
<feature type="region of interest" description="Disordered" evidence="5">
    <location>
        <begin position="479"/>
        <end position="505"/>
    </location>
</feature>
<evidence type="ECO:0000256" key="5">
    <source>
        <dbReference type="SAM" id="MobiDB-lite"/>
    </source>
</evidence>
<dbReference type="GO" id="GO:0030688">
    <property type="term" value="C:preribosome, small subunit precursor"/>
    <property type="evidence" value="ECO:0007669"/>
    <property type="project" value="InterPro"/>
</dbReference>
<evidence type="ECO:0000313" key="6">
    <source>
        <dbReference type="EMBL" id="KAK6185167.1"/>
    </source>
</evidence>
<evidence type="ECO:0000256" key="3">
    <source>
        <dbReference type="ARBA" id="ARBA00022552"/>
    </source>
</evidence>
<accession>A0AAN8JZ07</accession>
<evidence type="ECO:0000256" key="1">
    <source>
        <dbReference type="ARBA" id="ARBA00004123"/>
    </source>
</evidence>
<dbReference type="Pfam" id="PF05997">
    <property type="entry name" value="Nop52"/>
    <property type="match status" value="1"/>
</dbReference>